<sequence length="254" mass="29675">MMMISTLTQEKYTKYDNWITFFKKGKTLCDIPYDLSWVIMFRSLIIDKDIGFDKIEKYLKEQTNRIYPHPEYLFSAFLITPANELKVVILGQDPYFNCNEAMGLSFSVPHNVIIPSSLKNIYSNLLKYRHIKNKSNSGNLWFWSSQGCLMLNASLTVEDGKKNSHKHLWKDMTNGIIKYISTYMKDIVFIIWGNDAYNKVEYINRKKHHLIISSHPSGLSANKSFKEFPSFMDCDCFGKTNEILKSLNKDTIVW</sequence>
<keyword evidence="4" id="KW-0234">DNA repair</keyword>
<dbReference type="NCBIfam" id="TIGR00628">
    <property type="entry name" value="ung"/>
    <property type="match status" value="1"/>
</dbReference>
<dbReference type="PANTHER" id="PTHR11264">
    <property type="entry name" value="URACIL-DNA GLYCOSYLASE"/>
    <property type="match status" value="1"/>
</dbReference>
<dbReference type="CDD" id="cd10027">
    <property type="entry name" value="UDG-F1-like"/>
    <property type="match status" value="1"/>
</dbReference>
<dbReference type="GO" id="GO:0097510">
    <property type="term" value="P:base-excision repair, AP site formation via deaminated base removal"/>
    <property type="evidence" value="ECO:0007669"/>
    <property type="project" value="TreeGrafter"/>
</dbReference>
<feature type="domain" description="Uracil-DNA glycosylase-like" evidence="5">
    <location>
        <begin position="78"/>
        <end position="244"/>
    </location>
</feature>
<keyword evidence="2" id="KW-0227">DNA damage</keyword>
<evidence type="ECO:0000256" key="2">
    <source>
        <dbReference type="ARBA" id="ARBA00022763"/>
    </source>
</evidence>
<accession>A0A6C0BDF5</accession>
<dbReference type="SUPFAM" id="SSF52141">
    <property type="entry name" value="Uracil-DNA glycosylase-like"/>
    <property type="match status" value="1"/>
</dbReference>
<evidence type="ECO:0000313" key="6">
    <source>
        <dbReference type="EMBL" id="QHS90315.1"/>
    </source>
</evidence>
<dbReference type="InterPro" id="IPR036895">
    <property type="entry name" value="Uracil-DNA_glycosylase-like_sf"/>
</dbReference>
<dbReference type="SMART" id="SM00987">
    <property type="entry name" value="UreE_C"/>
    <property type="match status" value="1"/>
</dbReference>
<dbReference type="GO" id="GO:0005739">
    <property type="term" value="C:mitochondrion"/>
    <property type="evidence" value="ECO:0007669"/>
    <property type="project" value="TreeGrafter"/>
</dbReference>
<evidence type="ECO:0000256" key="1">
    <source>
        <dbReference type="ARBA" id="ARBA00008184"/>
    </source>
</evidence>
<comment type="similarity">
    <text evidence="1">Belongs to the uracil-DNA glycosylase (UDG) superfamily. UNG family.</text>
</comment>
<evidence type="ECO:0000259" key="5">
    <source>
        <dbReference type="SMART" id="SM00986"/>
    </source>
</evidence>
<dbReference type="Gene3D" id="3.40.470.10">
    <property type="entry name" value="Uracil-DNA glycosylase-like domain"/>
    <property type="match status" value="1"/>
</dbReference>
<dbReference type="Pfam" id="PF03167">
    <property type="entry name" value="UDG"/>
    <property type="match status" value="1"/>
</dbReference>
<dbReference type="AlphaFoldDB" id="A0A6C0BDF5"/>
<dbReference type="PROSITE" id="PS00130">
    <property type="entry name" value="U_DNA_GLYCOSYLASE"/>
    <property type="match status" value="1"/>
</dbReference>
<reference evidence="6" key="1">
    <citation type="journal article" date="2020" name="Nature">
        <title>Giant virus diversity and host interactions through global metagenomics.</title>
        <authorList>
            <person name="Schulz F."/>
            <person name="Roux S."/>
            <person name="Paez-Espino D."/>
            <person name="Jungbluth S."/>
            <person name="Walsh D.A."/>
            <person name="Denef V.J."/>
            <person name="McMahon K.D."/>
            <person name="Konstantinidis K.T."/>
            <person name="Eloe-Fadrosh E.A."/>
            <person name="Kyrpides N.C."/>
            <person name="Woyke T."/>
        </authorList>
    </citation>
    <scope>NUCLEOTIDE SEQUENCE</scope>
    <source>
        <strain evidence="6">GVMAG-M-3300010160-60</strain>
    </source>
</reference>
<dbReference type="InterPro" id="IPR005122">
    <property type="entry name" value="Uracil-DNA_glycosylase-like"/>
</dbReference>
<dbReference type="PANTHER" id="PTHR11264:SF7">
    <property type="entry name" value="URACIL-DNA GLYCOSYLASE"/>
    <property type="match status" value="1"/>
</dbReference>
<proteinExistence type="inferred from homology"/>
<dbReference type="SMART" id="SM00986">
    <property type="entry name" value="UDG"/>
    <property type="match status" value="1"/>
</dbReference>
<name>A0A6C0BDF5_9ZZZZ</name>
<dbReference type="NCBIfam" id="NF003592">
    <property type="entry name" value="PRK05254.1-5"/>
    <property type="match status" value="1"/>
</dbReference>
<dbReference type="InterPro" id="IPR002043">
    <property type="entry name" value="UDG_fam1"/>
</dbReference>
<organism evidence="6">
    <name type="scientific">viral metagenome</name>
    <dbReference type="NCBI Taxonomy" id="1070528"/>
    <lineage>
        <taxon>unclassified sequences</taxon>
        <taxon>metagenomes</taxon>
        <taxon>organismal metagenomes</taxon>
    </lineage>
</organism>
<dbReference type="InterPro" id="IPR018085">
    <property type="entry name" value="Ura-DNA_Glyclase_AS"/>
</dbReference>
<evidence type="ECO:0000256" key="3">
    <source>
        <dbReference type="ARBA" id="ARBA00022801"/>
    </source>
</evidence>
<dbReference type="GO" id="GO:0005634">
    <property type="term" value="C:nucleus"/>
    <property type="evidence" value="ECO:0007669"/>
    <property type="project" value="TreeGrafter"/>
</dbReference>
<dbReference type="EMBL" id="MN739132">
    <property type="protein sequence ID" value="QHS90315.1"/>
    <property type="molecule type" value="Genomic_DNA"/>
</dbReference>
<dbReference type="GO" id="GO:0004844">
    <property type="term" value="F:uracil DNA N-glycosylase activity"/>
    <property type="evidence" value="ECO:0007669"/>
    <property type="project" value="InterPro"/>
</dbReference>
<protein>
    <recommendedName>
        <fullName evidence="5">Uracil-DNA glycosylase-like domain-containing protein</fullName>
    </recommendedName>
</protein>
<keyword evidence="3" id="KW-0378">Hydrolase</keyword>
<evidence type="ECO:0000256" key="4">
    <source>
        <dbReference type="ARBA" id="ARBA00023204"/>
    </source>
</evidence>